<dbReference type="AlphaFoldDB" id="A0A0E9P7Y8"/>
<proteinExistence type="predicted"/>
<name>A0A0E9P7Y8_ANGAN</name>
<dbReference type="EMBL" id="GBXM01107948">
    <property type="protein sequence ID" value="JAH00629.1"/>
    <property type="molecule type" value="Transcribed_RNA"/>
</dbReference>
<sequence>MRCVQSLGTDKWKARSPEECFPDSEISFWPGFLGMEKVTEVEPEHLMVS</sequence>
<reference evidence="1" key="1">
    <citation type="submission" date="2014-11" db="EMBL/GenBank/DDBJ databases">
        <authorList>
            <person name="Amaro Gonzalez C."/>
        </authorList>
    </citation>
    <scope>NUCLEOTIDE SEQUENCE</scope>
</reference>
<accession>A0A0E9P7Y8</accession>
<protein>
    <submittedName>
        <fullName evidence="1">Uncharacterized protein</fullName>
    </submittedName>
</protein>
<reference evidence="1" key="2">
    <citation type="journal article" date="2015" name="Fish Shellfish Immunol.">
        <title>Early steps in the European eel (Anguilla anguilla)-Vibrio vulnificus interaction in the gills: Role of the RtxA13 toxin.</title>
        <authorList>
            <person name="Callol A."/>
            <person name="Pajuelo D."/>
            <person name="Ebbesson L."/>
            <person name="Teles M."/>
            <person name="MacKenzie S."/>
            <person name="Amaro C."/>
        </authorList>
    </citation>
    <scope>NUCLEOTIDE SEQUENCE</scope>
</reference>
<evidence type="ECO:0000313" key="1">
    <source>
        <dbReference type="EMBL" id="JAH00629.1"/>
    </source>
</evidence>
<organism evidence="1">
    <name type="scientific">Anguilla anguilla</name>
    <name type="common">European freshwater eel</name>
    <name type="synonym">Muraena anguilla</name>
    <dbReference type="NCBI Taxonomy" id="7936"/>
    <lineage>
        <taxon>Eukaryota</taxon>
        <taxon>Metazoa</taxon>
        <taxon>Chordata</taxon>
        <taxon>Craniata</taxon>
        <taxon>Vertebrata</taxon>
        <taxon>Euteleostomi</taxon>
        <taxon>Actinopterygii</taxon>
        <taxon>Neopterygii</taxon>
        <taxon>Teleostei</taxon>
        <taxon>Anguilliformes</taxon>
        <taxon>Anguillidae</taxon>
        <taxon>Anguilla</taxon>
    </lineage>
</organism>